<dbReference type="NCBIfam" id="NF011678">
    <property type="entry name" value="PRK15098.1"/>
    <property type="match status" value="1"/>
</dbReference>
<dbReference type="Gene3D" id="2.60.40.10">
    <property type="entry name" value="Immunoglobulins"/>
    <property type="match status" value="1"/>
</dbReference>
<evidence type="ECO:0000256" key="4">
    <source>
        <dbReference type="ARBA" id="ARBA00022729"/>
    </source>
</evidence>
<accession>A0A2Z2KCG2</accession>
<proteinExistence type="inferred from homology"/>
<reference evidence="8 9" key="1">
    <citation type="submission" date="2017-06" db="EMBL/GenBank/DDBJ databases">
        <title>Complete genome sequence of Paenibacillus donghaensis KCTC 13049T isolated from East Sea sediment, South Korea.</title>
        <authorList>
            <person name="Jung B.K."/>
            <person name="Hong S.-J."/>
            <person name="Shin J.-H."/>
        </authorList>
    </citation>
    <scope>NUCLEOTIDE SEQUENCE [LARGE SCALE GENOMIC DNA]</scope>
    <source>
        <strain evidence="8 9">KCTC 13049</strain>
    </source>
</reference>
<dbReference type="SUPFAM" id="SSF51445">
    <property type="entry name" value="(Trans)glycosidases"/>
    <property type="match status" value="1"/>
</dbReference>
<dbReference type="InterPro" id="IPR017853">
    <property type="entry name" value="GH"/>
</dbReference>
<dbReference type="PANTHER" id="PTHR30620:SF16">
    <property type="entry name" value="LYSOSOMAL BETA GLUCOSIDASE"/>
    <property type="match status" value="1"/>
</dbReference>
<dbReference type="InterPro" id="IPR036962">
    <property type="entry name" value="Glyco_hydro_3_N_sf"/>
</dbReference>
<comment type="similarity">
    <text evidence="2">Belongs to the glycosyl hydrolase 3 family.</text>
</comment>
<dbReference type="Pfam" id="PF01915">
    <property type="entry name" value="Glyco_hydro_3_C"/>
    <property type="match status" value="1"/>
</dbReference>
<sequence length="722" mass="79264">MTKPFIQDLVKDMTLDEKLAQLTQLGPYYWGLDDTVDLTGPFKELNLKPQVMKNIGSVLNGIGARNVIGLQTRHLQTSRQKIPLLFMADVIHGYRTILPIPLAMGCSFDLEACERFAEIAAKESAAAGIHVTFSPMTDLVRDPRWGRVMETSGEDPYLNARVTESMVCGYQGKDLKEKGRIAACVKHFAAYGAPEGGREYNTVDMSSGVLRDFYLPAYKAAVDAGVSMVMVAFNTIDRIPASGNEQLLRGILREEWGFSGVTIADFNSVNELIPHGNAQDGREAAEKSLAAGLDIEMMSTHYLNHGADLVEQGKLDVALIDEAVVRVLELKDALGLFDNPFKDADPLVDEAAEPNTVHLQAARELGAGSVVLLKNDHETLPLKRGMKIGLAGPFATSVHVLGGWAGTEKDPAVSLHTGISNKTSEGDILTAMTNELGSMLEGIFDVEDEVEEAYHRLKDCDVILAAVGENQQDTGEGGSKTSLRLSANQEKLIWRLKDTGKKIVTIVFSGRPLELKPILAASDALLQAWFLGSESGNSLADVLFGDYNPSGRLSMSFPYTVGQIPVYYNAYQTGRPYDPNYPQVRYVTRYLDCPNDPLFCFGYGLSYSHFAYNSFAVEAAEASDQIIASIEVENTSDIAGKETVQLYIHDVSASVVRPVKELKGFRQLSLAAHEKQVVSFEITKDMLMFYGKDDQLVFEPGEFELMIGRNSSDYCSERIWIG</sequence>
<dbReference type="EC" id="3.2.1.21" evidence="3"/>
<dbReference type="InterPro" id="IPR026891">
    <property type="entry name" value="Fn3-like"/>
</dbReference>
<evidence type="ECO:0000256" key="3">
    <source>
        <dbReference type="ARBA" id="ARBA00012744"/>
    </source>
</evidence>
<dbReference type="InterPro" id="IPR036881">
    <property type="entry name" value="Glyco_hydro_3_C_sf"/>
</dbReference>
<organism evidence="8 9">
    <name type="scientific">Paenibacillus donghaensis</name>
    <dbReference type="NCBI Taxonomy" id="414771"/>
    <lineage>
        <taxon>Bacteria</taxon>
        <taxon>Bacillati</taxon>
        <taxon>Bacillota</taxon>
        <taxon>Bacilli</taxon>
        <taxon>Bacillales</taxon>
        <taxon>Paenibacillaceae</taxon>
        <taxon>Paenibacillus</taxon>
    </lineage>
</organism>
<dbReference type="Gene3D" id="3.20.20.300">
    <property type="entry name" value="Glycoside hydrolase, family 3, N-terminal domain"/>
    <property type="match status" value="1"/>
</dbReference>
<keyword evidence="4" id="KW-0732">Signal</keyword>
<evidence type="ECO:0000313" key="8">
    <source>
        <dbReference type="EMBL" id="ASA23297.1"/>
    </source>
</evidence>
<dbReference type="EMBL" id="CP021780">
    <property type="protein sequence ID" value="ASA23297.1"/>
    <property type="molecule type" value="Genomic_DNA"/>
</dbReference>
<keyword evidence="9" id="KW-1185">Reference proteome</keyword>
<evidence type="ECO:0000256" key="6">
    <source>
        <dbReference type="ARBA" id="ARBA00023295"/>
    </source>
</evidence>
<evidence type="ECO:0000256" key="2">
    <source>
        <dbReference type="ARBA" id="ARBA00005336"/>
    </source>
</evidence>
<dbReference type="Pfam" id="PF00933">
    <property type="entry name" value="Glyco_hydro_3"/>
    <property type="match status" value="1"/>
</dbReference>
<dbReference type="SUPFAM" id="SSF52279">
    <property type="entry name" value="Beta-D-glucan exohydrolase, C-terminal domain"/>
    <property type="match status" value="1"/>
</dbReference>
<dbReference type="InterPro" id="IPR051915">
    <property type="entry name" value="Cellulose_Degrad_GH3"/>
</dbReference>
<dbReference type="GO" id="GO:0008422">
    <property type="term" value="F:beta-glucosidase activity"/>
    <property type="evidence" value="ECO:0007669"/>
    <property type="project" value="UniProtKB-EC"/>
</dbReference>
<keyword evidence="5" id="KW-0378">Hydrolase</keyword>
<protein>
    <recommendedName>
        <fullName evidence="3">beta-glucosidase</fullName>
        <ecNumber evidence="3">3.2.1.21</ecNumber>
    </recommendedName>
</protein>
<dbReference type="GO" id="GO:0009251">
    <property type="term" value="P:glucan catabolic process"/>
    <property type="evidence" value="ECO:0007669"/>
    <property type="project" value="TreeGrafter"/>
</dbReference>
<dbReference type="Gene3D" id="3.40.50.1700">
    <property type="entry name" value="Glycoside hydrolase family 3 C-terminal domain"/>
    <property type="match status" value="1"/>
</dbReference>
<dbReference type="Pfam" id="PF14310">
    <property type="entry name" value="Fn3-like"/>
    <property type="match status" value="1"/>
</dbReference>
<name>A0A2Z2KCG2_9BACL</name>
<dbReference type="AlphaFoldDB" id="A0A2Z2KCG2"/>
<keyword evidence="6" id="KW-0326">Glycosidase</keyword>
<gene>
    <name evidence="8" type="ORF">B9T62_22310</name>
</gene>
<dbReference type="RefSeq" id="WP_087917292.1">
    <property type="nucleotide sequence ID" value="NZ_CP021780.1"/>
</dbReference>
<dbReference type="InterPro" id="IPR001764">
    <property type="entry name" value="Glyco_hydro_3_N"/>
</dbReference>
<evidence type="ECO:0000313" key="9">
    <source>
        <dbReference type="Proteomes" id="UP000249890"/>
    </source>
</evidence>
<evidence type="ECO:0000259" key="7">
    <source>
        <dbReference type="SMART" id="SM01217"/>
    </source>
</evidence>
<dbReference type="InterPro" id="IPR002772">
    <property type="entry name" value="Glyco_hydro_3_C"/>
</dbReference>
<evidence type="ECO:0000256" key="5">
    <source>
        <dbReference type="ARBA" id="ARBA00022801"/>
    </source>
</evidence>
<dbReference type="PANTHER" id="PTHR30620">
    <property type="entry name" value="PERIPLASMIC BETA-GLUCOSIDASE-RELATED"/>
    <property type="match status" value="1"/>
</dbReference>
<dbReference type="OrthoDB" id="9805821at2"/>
<dbReference type="KEGG" id="pdh:B9T62_22310"/>
<evidence type="ECO:0000256" key="1">
    <source>
        <dbReference type="ARBA" id="ARBA00000448"/>
    </source>
</evidence>
<dbReference type="PRINTS" id="PR00133">
    <property type="entry name" value="GLHYDRLASE3"/>
</dbReference>
<comment type="catalytic activity">
    <reaction evidence="1">
        <text>Hydrolysis of terminal, non-reducing beta-D-glucosyl residues with release of beta-D-glucose.</text>
        <dbReference type="EC" id="3.2.1.21"/>
    </reaction>
</comment>
<dbReference type="FunFam" id="2.60.40.10:FF:000495">
    <property type="entry name" value="Periplasmic beta-glucosidase"/>
    <property type="match status" value="1"/>
</dbReference>
<dbReference type="InterPro" id="IPR013783">
    <property type="entry name" value="Ig-like_fold"/>
</dbReference>
<dbReference type="Proteomes" id="UP000249890">
    <property type="component" value="Chromosome"/>
</dbReference>
<dbReference type="SMART" id="SM01217">
    <property type="entry name" value="Fn3_like"/>
    <property type="match status" value="1"/>
</dbReference>
<feature type="domain" description="Fibronectin type III-like" evidence="7">
    <location>
        <begin position="642"/>
        <end position="711"/>
    </location>
</feature>